<feature type="compositionally biased region" description="Basic residues" evidence="5">
    <location>
        <begin position="227"/>
        <end position="238"/>
    </location>
</feature>
<feature type="compositionally biased region" description="Basic and acidic residues" evidence="5">
    <location>
        <begin position="131"/>
        <end position="146"/>
    </location>
</feature>
<evidence type="ECO:0000313" key="7">
    <source>
        <dbReference type="EMBL" id="KZO97883.1"/>
    </source>
</evidence>
<organism evidence="7 8">
    <name type="scientific">Calocera viscosa (strain TUFC12733)</name>
    <dbReference type="NCBI Taxonomy" id="1330018"/>
    <lineage>
        <taxon>Eukaryota</taxon>
        <taxon>Fungi</taxon>
        <taxon>Dikarya</taxon>
        <taxon>Basidiomycota</taxon>
        <taxon>Agaricomycotina</taxon>
        <taxon>Dacrymycetes</taxon>
        <taxon>Dacrymycetales</taxon>
        <taxon>Dacrymycetaceae</taxon>
        <taxon>Calocera</taxon>
    </lineage>
</organism>
<dbReference type="EMBL" id="KV417278">
    <property type="protein sequence ID" value="KZO97883.1"/>
    <property type="molecule type" value="Genomic_DNA"/>
</dbReference>
<comment type="subcellular location">
    <subcellularLocation>
        <location evidence="1">Mitochondrion</location>
    </subcellularLocation>
</comment>
<evidence type="ECO:0000313" key="8">
    <source>
        <dbReference type="Proteomes" id="UP000076738"/>
    </source>
</evidence>
<proteinExistence type="inferred from homology"/>
<keyword evidence="4" id="KW-0496">Mitochondrion</keyword>
<name>A0A167NN15_CALVF</name>
<dbReference type="InterPro" id="IPR052405">
    <property type="entry name" value="Mito_Transl_Release_Factor"/>
</dbReference>
<feature type="region of interest" description="Disordered" evidence="5">
    <location>
        <begin position="104"/>
        <end position="164"/>
    </location>
</feature>
<dbReference type="FunFam" id="3.30.160.20:FF:000065">
    <property type="entry name" value="Peptidyl-tRNA hydrolase domain protein"/>
    <property type="match status" value="1"/>
</dbReference>
<dbReference type="PANTHER" id="PTHR46203:SF1">
    <property type="entry name" value="MITOCHONDRIAL TRANSLATION RELEASE FACTOR IN RESCUE"/>
    <property type="match status" value="1"/>
</dbReference>
<dbReference type="Gene3D" id="3.30.160.20">
    <property type="match status" value="1"/>
</dbReference>
<dbReference type="CDD" id="cd20267">
    <property type="entry name" value="Complex1_LYR_LYRM7"/>
    <property type="match status" value="1"/>
</dbReference>
<protein>
    <recommendedName>
        <fullName evidence="6">Prokaryotic-type class I peptide chain release factors domain-containing protein</fullName>
    </recommendedName>
</protein>
<comment type="similarity">
    <text evidence="2">Belongs to the prokaryotic/mitochondrial release factor family.</text>
</comment>
<feature type="compositionally biased region" description="Basic and acidic residues" evidence="5">
    <location>
        <begin position="216"/>
        <end position="226"/>
    </location>
</feature>
<evidence type="ECO:0000256" key="5">
    <source>
        <dbReference type="SAM" id="MobiDB-lite"/>
    </source>
</evidence>
<dbReference type="AlphaFoldDB" id="A0A167NN15"/>
<keyword evidence="8" id="KW-1185">Reference proteome</keyword>
<dbReference type="GO" id="GO:0034551">
    <property type="term" value="P:mitochondrial respiratory chain complex III assembly"/>
    <property type="evidence" value="ECO:0007669"/>
    <property type="project" value="InterPro"/>
</dbReference>
<evidence type="ECO:0000256" key="4">
    <source>
        <dbReference type="ARBA" id="ARBA00023128"/>
    </source>
</evidence>
<dbReference type="InterPro" id="IPR045298">
    <property type="entry name" value="Complex1_LYR_LYRM7"/>
</dbReference>
<dbReference type="STRING" id="1330018.A0A167NN15"/>
<evidence type="ECO:0000256" key="1">
    <source>
        <dbReference type="ARBA" id="ARBA00004173"/>
    </source>
</evidence>
<dbReference type="Pfam" id="PF00472">
    <property type="entry name" value="RF-1"/>
    <property type="match status" value="1"/>
</dbReference>
<dbReference type="GO" id="GO:0032543">
    <property type="term" value="P:mitochondrial translation"/>
    <property type="evidence" value="ECO:0007669"/>
    <property type="project" value="UniProtKB-ARBA"/>
</dbReference>
<evidence type="ECO:0000259" key="6">
    <source>
        <dbReference type="Pfam" id="PF00472"/>
    </source>
</evidence>
<evidence type="ECO:0000256" key="2">
    <source>
        <dbReference type="ARBA" id="ARBA00010835"/>
    </source>
</evidence>
<feature type="region of interest" description="Disordered" evidence="5">
    <location>
        <begin position="212"/>
        <end position="280"/>
    </location>
</feature>
<dbReference type="SUPFAM" id="SSF75620">
    <property type="entry name" value="Release factor"/>
    <property type="match status" value="1"/>
</dbReference>
<evidence type="ECO:0000256" key="3">
    <source>
        <dbReference type="ARBA" id="ARBA00022946"/>
    </source>
</evidence>
<dbReference type="InterPro" id="IPR045853">
    <property type="entry name" value="Pep_chain_release_fac_I_sf"/>
</dbReference>
<dbReference type="InterPro" id="IPR000352">
    <property type="entry name" value="Pep_chain_release_fac_I"/>
</dbReference>
<dbReference type="Proteomes" id="UP000076738">
    <property type="component" value="Unassembled WGS sequence"/>
</dbReference>
<dbReference type="PANTHER" id="PTHR46203">
    <property type="entry name" value="PROBABLE PEPTIDE CHAIN RELEASE FACTOR C12ORF65"/>
    <property type="match status" value="1"/>
</dbReference>
<dbReference type="GO" id="GO:0003747">
    <property type="term" value="F:translation release factor activity"/>
    <property type="evidence" value="ECO:0007669"/>
    <property type="project" value="InterPro"/>
</dbReference>
<dbReference type="GO" id="GO:0005739">
    <property type="term" value="C:mitochondrion"/>
    <property type="evidence" value="ECO:0007669"/>
    <property type="project" value="UniProtKB-SubCell"/>
</dbReference>
<reference evidence="7 8" key="1">
    <citation type="journal article" date="2016" name="Mol. Biol. Evol.">
        <title>Comparative Genomics of Early-Diverging Mushroom-Forming Fungi Provides Insights into the Origins of Lignocellulose Decay Capabilities.</title>
        <authorList>
            <person name="Nagy L.G."/>
            <person name="Riley R."/>
            <person name="Tritt A."/>
            <person name="Adam C."/>
            <person name="Daum C."/>
            <person name="Floudas D."/>
            <person name="Sun H."/>
            <person name="Yadav J.S."/>
            <person name="Pangilinan J."/>
            <person name="Larsson K.H."/>
            <person name="Matsuura K."/>
            <person name="Barry K."/>
            <person name="Labutti K."/>
            <person name="Kuo R."/>
            <person name="Ohm R.A."/>
            <person name="Bhattacharya S.S."/>
            <person name="Shirouzu T."/>
            <person name="Yoshinaga Y."/>
            <person name="Martin F.M."/>
            <person name="Grigoriev I.V."/>
            <person name="Hibbett D.S."/>
        </authorList>
    </citation>
    <scope>NUCLEOTIDE SEQUENCE [LARGE SCALE GENOMIC DNA]</scope>
    <source>
        <strain evidence="7 8">TUFC12733</strain>
    </source>
</reference>
<sequence>MISQQAQAAARSAYRAIFRATATTFQGDESLLHAFRQKTRDGYIANRSLTDEVAYEAAVKHAKEIADVLLRNVAQAKKQEDGSYRLRLTKDTELGDNDTIKKFRTSTHPQARATQQRSFSTSVLRHHPPKDKREAHLKREVPALREEDLEETFVRGSGPGGQAINKTSSCVSLIHRPTGIRVVAQPTRSRDQNRKAARKILLEKLDQLYNPGLSRADMKRDKIQERKRQRAKKRRKKVRGSDEDDEEDEGDEWEEDGVESEGQAVPLNDKTAEQETPPVH</sequence>
<feature type="domain" description="Prokaryotic-type class I peptide chain release factors" evidence="6">
    <location>
        <begin position="144"/>
        <end position="237"/>
    </location>
</feature>
<dbReference type="OrthoDB" id="277888at2759"/>
<gene>
    <name evidence="7" type="ORF">CALVIDRAFT_597344</name>
</gene>
<accession>A0A167NN15</accession>
<keyword evidence="3" id="KW-0809">Transit peptide</keyword>
<feature type="compositionally biased region" description="Acidic residues" evidence="5">
    <location>
        <begin position="242"/>
        <end position="259"/>
    </location>
</feature>
<feature type="compositionally biased region" description="Polar residues" evidence="5">
    <location>
        <begin position="106"/>
        <end position="123"/>
    </location>
</feature>